<gene>
    <name evidence="2" type="ORF">NS226_16750</name>
</gene>
<dbReference type="eggNOG" id="COG2606">
    <property type="taxonomic scope" value="Bacteria"/>
</dbReference>
<dbReference type="RefSeq" id="WP_058635916.1">
    <property type="nucleotide sequence ID" value="NZ_LDPZ01000038.1"/>
</dbReference>
<protein>
    <submittedName>
        <fullName evidence="2">Membrane protein</fullName>
    </submittedName>
</protein>
<organism evidence="2 3">
    <name type="scientific">Aureimonas ureilytica</name>
    <dbReference type="NCBI Taxonomy" id="401562"/>
    <lineage>
        <taxon>Bacteria</taxon>
        <taxon>Pseudomonadati</taxon>
        <taxon>Pseudomonadota</taxon>
        <taxon>Alphaproteobacteria</taxon>
        <taxon>Hyphomicrobiales</taxon>
        <taxon>Aurantimonadaceae</taxon>
        <taxon>Aureimonas</taxon>
    </lineage>
</organism>
<evidence type="ECO:0000313" key="3">
    <source>
        <dbReference type="Proteomes" id="UP000078272"/>
    </source>
</evidence>
<comment type="caution">
    <text evidence="2">The sequence shown here is derived from an EMBL/GenBank/DDBJ whole genome shotgun (WGS) entry which is preliminary data.</text>
</comment>
<dbReference type="PANTHER" id="PTHR30411">
    <property type="entry name" value="CYTOPLASMIC PROTEIN"/>
    <property type="match status" value="1"/>
</dbReference>
<dbReference type="Pfam" id="PF04073">
    <property type="entry name" value="tRNA_edit"/>
    <property type="match status" value="1"/>
</dbReference>
<dbReference type="CDD" id="cd04333">
    <property type="entry name" value="ProX_deacylase"/>
    <property type="match status" value="1"/>
</dbReference>
<evidence type="ECO:0000259" key="1">
    <source>
        <dbReference type="Pfam" id="PF04073"/>
    </source>
</evidence>
<sequence length="162" mass="17003">MTDLADLPDAVRRVEIAALAKALPFRVVKTEVIARTAEEAAKAVSAEVGQIVKSLVFRGAVTGSAYLLLVSGTNRVDQAAVAGAIGEALERPDADFVREHTGFAIGGVAPLGATSPLPVFMDEDLLRFEAIWAAAGTPFHVFETTPNDLKAATYARVIGVRG</sequence>
<dbReference type="PATRIC" id="fig|401562.3.peg.3079"/>
<dbReference type="SUPFAM" id="SSF55826">
    <property type="entry name" value="YbaK/ProRS associated domain"/>
    <property type="match status" value="1"/>
</dbReference>
<dbReference type="PANTHER" id="PTHR30411:SF1">
    <property type="entry name" value="CYTOPLASMIC PROTEIN"/>
    <property type="match status" value="1"/>
</dbReference>
<dbReference type="Proteomes" id="UP000078272">
    <property type="component" value="Unassembled WGS sequence"/>
</dbReference>
<dbReference type="InterPro" id="IPR007214">
    <property type="entry name" value="YbaK/aa-tRNA-synth-assoc-dom"/>
</dbReference>
<dbReference type="InterPro" id="IPR036754">
    <property type="entry name" value="YbaK/aa-tRNA-synt-asso_dom_sf"/>
</dbReference>
<reference evidence="2 3" key="1">
    <citation type="journal article" date="2016" name="Front. Microbiol.">
        <title>Genomic Resource of Rice Seed Associated Bacteria.</title>
        <authorList>
            <person name="Midha S."/>
            <person name="Bansal K."/>
            <person name="Sharma S."/>
            <person name="Kumar N."/>
            <person name="Patil P.P."/>
            <person name="Chaudhry V."/>
            <person name="Patil P.B."/>
        </authorList>
    </citation>
    <scope>NUCLEOTIDE SEQUENCE [LARGE SCALE GENOMIC DNA]</scope>
    <source>
        <strain evidence="2 3">NS226</strain>
    </source>
</reference>
<feature type="domain" description="YbaK/aminoacyl-tRNA synthetase-associated" evidence="1">
    <location>
        <begin position="34"/>
        <end position="150"/>
    </location>
</feature>
<proteinExistence type="predicted"/>
<accession>A0A175R6A6</accession>
<dbReference type="Gene3D" id="3.90.960.10">
    <property type="entry name" value="YbaK/aminoacyl-tRNA synthetase-associated domain"/>
    <property type="match status" value="1"/>
</dbReference>
<dbReference type="EMBL" id="LDPZ01000038">
    <property type="protein sequence ID" value="KTQ89642.1"/>
    <property type="molecule type" value="Genomic_DNA"/>
</dbReference>
<dbReference type="AlphaFoldDB" id="A0A175R6A6"/>
<dbReference type="GO" id="GO:0002161">
    <property type="term" value="F:aminoacyl-tRNA deacylase activity"/>
    <property type="evidence" value="ECO:0007669"/>
    <property type="project" value="InterPro"/>
</dbReference>
<evidence type="ECO:0000313" key="2">
    <source>
        <dbReference type="EMBL" id="KTQ89642.1"/>
    </source>
</evidence>
<dbReference type="OrthoDB" id="9798760at2"/>
<dbReference type="STRING" id="401562.NS365_20830"/>
<name>A0A175R6A6_9HYPH</name>